<dbReference type="Pfam" id="PF02992">
    <property type="entry name" value="Transposase_21"/>
    <property type="match status" value="1"/>
</dbReference>
<dbReference type="InterPro" id="IPR025312">
    <property type="entry name" value="DUF4216"/>
</dbReference>
<dbReference type="OrthoDB" id="689213at2759"/>
<evidence type="ECO:0000313" key="5">
    <source>
        <dbReference type="Proteomes" id="UP000604825"/>
    </source>
</evidence>
<sequence>MDLSAIKRLLQSRRPSDEYIAGVQGFLKFAYSGKKSDAKIQCPCVKCVNRQLQMQETVYEHLVCDGMLRGYTIWGYHGETASYISANKDSESPRPSLNTNMRQVLQEAFGYIDDEHHTNGPHASGLSEDGPDAETQDFFDLLRAADEPLWEGYERFQLYATILHTVSDYLGTGILAQYGVMGQLGCVSCEDETSSIRLKHGLKQCFMGHRRCLPTGHEFRYDANSFDGTEEQRLRPISHSGVSLLERIKSIKDFEKSKTWKGVSGLFCLSYWKELNAKVLHMNELEKLEDRIIMTLCRMEMIFPPGFFTIMVHLVLHLATEAKIGGPVCYRSMYFVERYLGDWKSNVRNKARPEGCIAESVLAKEAMHFCSTFLDGFQTLSNRLSRNDDNEESLGCSTRHASTLFPQSGKPLGKPSSYVLRELMLKRSLEKVLDVEPVIEMLRKSKMRSSINGLEVMPKRLDRVTQNSGVVLTAKTSSYASASDGRPVLGDVTYYGRIIDIIELNYSGNFSVVLFKCEWVDVLSKRGIKKDKYGYTLVNFSHLIHTGEKFVHEPYIFPNQADQVFYAEDKENPGWSVVMKMKPRDIYDTGCDGWEDDVENEPFHVTHLGDMFNNANVRHQWARTDIEGTTVDASDAVDASGNGLNDQS</sequence>
<dbReference type="PANTHER" id="PTHR48258">
    <property type="entry name" value="DUF4218 DOMAIN-CONTAINING PROTEIN-RELATED"/>
    <property type="match status" value="1"/>
</dbReference>
<gene>
    <name evidence="4" type="ORF">NCGR_LOCUS17801</name>
</gene>
<dbReference type="InterPro" id="IPR004242">
    <property type="entry name" value="Transposase_21"/>
</dbReference>
<dbReference type="EMBL" id="CAJGYO010000004">
    <property type="protein sequence ID" value="CAD6225908.1"/>
    <property type="molecule type" value="Genomic_DNA"/>
</dbReference>
<protein>
    <submittedName>
        <fullName evidence="4">Uncharacterized protein</fullName>
    </submittedName>
</protein>
<dbReference type="Pfam" id="PF13960">
    <property type="entry name" value="DUF4218"/>
    <property type="match status" value="1"/>
</dbReference>
<feature type="domain" description="DUF4218" evidence="2">
    <location>
        <begin position="275"/>
        <end position="387"/>
    </location>
</feature>
<dbReference type="Pfam" id="PF13952">
    <property type="entry name" value="DUF4216"/>
    <property type="match status" value="1"/>
</dbReference>
<feature type="domain" description="Transposase-associated" evidence="3">
    <location>
        <begin position="11"/>
        <end position="79"/>
    </location>
</feature>
<comment type="caution">
    <text evidence="4">The sequence shown here is derived from an EMBL/GenBank/DDBJ whole genome shotgun (WGS) entry which is preliminary data.</text>
</comment>
<name>A0A811NPM2_9POAL</name>
<evidence type="ECO:0000259" key="2">
    <source>
        <dbReference type="Pfam" id="PF13960"/>
    </source>
</evidence>
<dbReference type="Proteomes" id="UP000604825">
    <property type="component" value="Unassembled WGS sequence"/>
</dbReference>
<accession>A0A811NPM2</accession>
<dbReference type="AlphaFoldDB" id="A0A811NPM2"/>
<evidence type="ECO:0000259" key="3">
    <source>
        <dbReference type="Pfam" id="PF13963"/>
    </source>
</evidence>
<dbReference type="InterPro" id="IPR029480">
    <property type="entry name" value="Transpos_assoc"/>
</dbReference>
<reference evidence="4" key="1">
    <citation type="submission" date="2020-10" db="EMBL/GenBank/DDBJ databases">
        <authorList>
            <person name="Han B."/>
            <person name="Lu T."/>
            <person name="Zhao Q."/>
            <person name="Huang X."/>
            <person name="Zhao Y."/>
        </authorList>
    </citation>
    <scope>NUCLEOTIDE SEQUENCE</scope>
</reference>
<evidence type="ECO:0000259" key="1">
    <source>
        <dbReference type="Pfam" id="PF13952"/>
    </source>
</evidence>
<proteinExistence type="predicted"/>
<dbReference type="PANTHER" id="PTHR48258:SF15">
    <property type="entry name" value="OS02G0543900 PROTEIN"/>
    <property type="match status" value="1"/>
</dbReference>
<keyword evidence="5" id="KW-1185">Reference proteome</keyword>
<evidence type="ECO:0000313" key="4">
    <source>
        <dbReference type="EMBL" id="CAD6225908.1"/>
    </source>
</evidence>
<dbReference type="InterPro" id="IPR025452">
    <property type="entry name" value="DUF4218"/>
</dbReference>
<feature type="domain" description="DUF4216" evidence="1">
    <location>
        <begin position="502"/>
        <end position="578"/>
    </location>
</feature>
<organism evidence="4 5">
    <name type="scientific">Miscanthus lutarioriparius</name>
    <dbReference type="NCBI Taxonomy" id="422564"/>
    <lineage>
        <taxon>Eukaryota</taxon>
        <taxon>Viridiplantae</taxon>
        <taxon>Streptophyta</taxon>
        <taxon>Embryophyta</taxon>
        <taxon>Tracheophyta</taxon>
        <taxon>Spermatophyta</taxon>
        <taxon>Magnoliopsida</taxon>
        <taxon>Liliopsida</taxon>
        <taxon>Poales</taxon>
        <taxon>Poaceae</taxon>
        <taxon>PACMAD clade</taxon>
        <taxon>Panicoideae</taxon>
        <taxon>Andropogonodae</taxon>
        <taxon>Andropogoneae</taxon>
        <taxon>Saccharinae</taxon>
        <taxon>Miscanthus</taxon>
    </lineage>
</organism>
<dbReference type="Pfam" id="PF13963">
    <property type="entry name" value="Transpos_assoc"/>
    <property type="match status" value="1"/>
</dbReference>